<feature type="transmembrane region" description="Helical" evidence="1">
    <location>
        <begin position="217"/>
        <end position="239"/>
    </location>
</feature>
<feature type="transmembrane region" description="Helical" evidence="1">
    <location>
        <begin position="168"/>
        <end position="196"/>
    </location>
</feature>
<proteinExistence type="predicted"/>
<feature type="transmembrane region" description="Helical" evidence="1">
    <location>
        <begin position="303"/>
        <end position="324"/>
    </location>
</feature>
<feature type="transmembrane region" description="Helical" evidence="1">
    <location>
        <begin position="44"/>
        <end position="65"/>
    </location>
</feature>
<feature type="transmembrane region" description="Helical" evidence="1">
    <location>
        <begin position="245"/>
        <end position="264"/>
    </location>
</feature>
<dbReference type="PANTHER" id="PTHR37308">
    <property type="entry name" value="INTEGRAL MEMBRANE PROTEIN"/>
    <property type="match status" value="1"/>
</dbReference>
<evidence type="ECO:0008006" key="4">
    <source>
        <dbReference type="Google" id="ProtNLM"/>
    </source>
</evidence>
<evidence type="ECO:0000313" key="3">
    <source>
        <dbReference type="Proteomes" id="UP000318704"/>
    </source>
</evidence>
<dbReference type="AlphaFoldDB" id="A0A517VS66"/>
<organism evidence="2 3">
    <name type="scientific">Gimesia aquarii</name>
    <dbReference type="NCBI Taxonomy" id="2527964"/>
    <lineage>
        <taxon>Bacteria</taxon>
        <taxon>Pseudomonadati</taxon>
        <taxon>Planctomycetota</taxon>
        <taxon>Planctomycetia</taxon>
        <taxon>Planctomycetales</taxon>
        <taxon>Planctomycetaceae</taxon>
        <taxon>Gimesia</taxon>
    </lineage>
</organism>
<feature type="transmembrane region" description="Helical" evidence="1">
    <location>
        <begin position="114"/>
        <end position="131"/>
    </location>
</feature>
<protein>
    <recommendedName>
        <fullName evidence="4">DUF368 domain-containing protein</fullName>
    </recommendedName>
</protein>
<name>A0A517VS66_9PLAN</name>
<feature type="transmembrane region" description="Helical" evidence="1">
    <location>
        <begin position="138"/>
        <end position="156"/>
    </location>
</feature>
<sequence>MSDSQESVAQPKSKFPSKQDLLQVGRGLLMGGADIIPGVSGGTVALILGIYQRLIIAISHVDIRLFKLLASRKWGEAAVHLDLRFVIPLGIGILTGVISLASLMHYLLDHHLQLTMSLFFGLILASSFLVAQMVEHWNVSNIVGFLVSLMGIYWLVGEHSVRPPEGNLYVFLCGMVAICAMILPGISGALILVLLGKYHDITGLLKSIPKQLLQGNIDWSGLLTVFVFVIGCALGLILFSKLLRWLLHNYHSLIMAVLCGLMVGSLRRIWPFKIDVTPYSDGQTPEMVPFKHRIYENIWPTEFGGTFWTSIALIIGAAFLVWGLDKLSQKYALHDTSEV</sequence>
<dbReference type="Pfam" id="PF04018">
    <property type="entry name" value="VCA0040-like"/>
    <property type="match status" value="1"/>
</dbReference>
<dbReference type="Proteomes" id="UP000318704">
    <property type="component" value="Chromosome"/>
</dbReference>
<dbReference type="PANTHER" id="PTHR37308:SF1">
    <property type="entry name" value="POLYPRENYL-PHOSPHATE TRANSPORTER"/>
    <property type="match status" value="1"/>
</dbReference>
<feature type="transmembrane region" description="Helical" evidence="1">
    <location>
        <begin position="85"/>
        <end position="108"/>
    </location>
</feature>
<dbReference type="KEGG" id="gaw:V144x_12850"/>
<keyword evidence="1" id="KW-0472">Membrane</keyword>
<dbReference type="InterPro" id="IPR007163">
    <property type="entry name" value="VCA0040-like"/>
</dbReference>
<dbReference type="EMBL" id="CP037920">
    <property type="protein sequence ID" value="QDT95837.1"/>
    <property type="molecule type" value="Genomic_DNA"/>
</dbReference>
<reference evidence="2 3" key="1">
    <citation type="submission" date="2019-03" db="EMBL/GenBank/DDBJ databases">
        <title>Deep-cultivation of Planctomycetes and their phenomic and genomic characterization uncovers novel biology.</title>
        <authorList>
            <person name="Wiegand S."/>
            <person name="Jogler M."/>
            <person name="Boedeker C."/>
            <person name="Pinto D."/>
            <person name="Vollmers J."/>
            <person name="Rivas-Marin E."/>
            <person name="Kohn T."/>
            <person name="Peeters S.H."/>
            <person name="Heuer A."/>
            <person name="Rast P."/>
            <person name="Oberbeckmann S."/>
            <person name="Bunk B."/>
            <person name="Jeske O."/>
            <person name="Meyerdierks A."/>
            <person name="Storesund J.E."/>
            <person name="Kallscheuer N."/>
            <person name="Luecker S."/>
            <person name="Lage O.M."/>
            <person name="Pohl T."/>
            <person name="Merkel B.J."/>
            <person name="Hornburger P."/>
            <person name="Mueller R.-W."/>
            <person name="Bruemmer F."/>
            <person name="Labrenz M."/>
            <person name="Spormann A.M."/>
            <person name="Op den Camp H."/>
            <person name="Overmann J."/>
            <person name="Amann R."/>
            <person name="Jetten M.S.M."/>
            <person name="Mascher T."/>
            <person name="Medema M.H."/>
            <person name="Devos D.P."/>
            <person name="Kaster A.-K."/>
            <person name="Ovreas L."/>
            <person name="Rohde M."/>
            <person name="Galperin M.Y."/>
            <person name="Jogler C."/>
        </authorList>
    </citation>
    <scope>NUCLEOTIDE SEQUENCE [LARGE SCALE GENOMIC DNA]</scope>
    <source>
        <strain evidence="2 3">V144</strain>
    </source>
</reference>
<accession>A0A517VS66</accession>
<evidence type="ECO:0000313" key="2">
    <source>
        <dbReference type="EMBL" id="QDT95837.1"/>
    </source>
</evidence>
<keyword evidence="1" id="KW-1133">Transmembrane helix</keyword>
<keyword evidence="1" id="KW-0812">Transmembrane</keyword>
<dbReference type="RefSeq" id="WP_144982959.1">
    <property type="nucleotide sequence ID" value="NZ_CP037920.1"/>
</dbReference>
<gene>
    <name evidence="2" type="ORF">V144x_12850</name>
</gene>
<evidence type="ECO:0000256" key="1">
    <source>
        <dbReference type="SAM" id="Phobius"/>
    </source>
</evidence>